<dbReference type="PANTHER" id="PTHR46585">
    <property type="entry name" value="INTEGRASE CORE DOMAIN CONTAINING PROTEIN"/>
    <property type="match status" value="1"/>
</dbReference>
<gene>
    <name evidence="1" type="primary">AVEN_118405_1</name>
    <name evidence="1" type="ORF">CEXT_148621</name>
</gene>
<dbReference type="PANTHER" id="PTHR46585:SF1">
    <property type="entry name" value="CHROMO DOMAIN-CONTAINING PROTEIN"/>
    <property type="match status" value="1"/>
</dbReference>
<dbReference type="Proteomes" id="UP001054945">
    <property type="component" value="Unassembled WGS sequence"/>
</dbReference>
<keyword evidence="2" id="KW-1185">Reference proteome</keyword>
<evidence type="ECO:0008006" key="3">
    <source>
        <dbReference type="Google" id="ProtNLM"/>
    </source>
</evidence>
<evidence type="ECO:0000313" key="1">
    <source>
        <dbReference type="EMBL" id="GIY63401.1"/>
    </source>
</evidence>
<reference evidence="1 2" key="1">
    <citation type="submission" date="2021-06" db="EMBL/GenBank/DDBJ databases">
        <title>Caerostris extrusa draft genome.</title>
        <authorList>
            <person name="Kono N."/>
            <person name="Arakawa K."/>
        </authorList>
    </citation>
    <scope>NUCLEOTIDE SEQUENCE [LARGE SCALE GENOMIC DNA]</scope>
</reference>
<name>A0AAV4UZT0_CAEEX</name>
<organism evidence="1 2">
    <name type="scientific">Caerostris extrusa</name>
    <name type="common">Bark spider</name>
    <name type="synonym">Caerostris bankana</name>
    <dbReference type="NCBI Taxonomy" id="172846"/>
    <lineage>
        <taxon>Eukaryota</taxon>
        <taxon>Metazoa</taxon>
        <taxon>Ecdysozoa</taxon>
        <taxon>Arthropoda</taxon>
        <taxon>Chelicerata</taxon>
        <taxon>Arachnida</taxon>
        <taxon>Araneae</taxon>
        <taxon>Araneomorphae</taxon>
        <taxon>Entelegynae</taxon>
        <taxon>Araneoidea</taxon>
        <taxon>Araneidae</taxon>
        <taxon>Caerostris</taxon>
    </lineage>
</organism>
<dbReference type="AlphaFoldDB" id="A0AAV4UZT0"/>
<protein>
    <recommendedName>
        <fullName evidence="3">Integrase catalytic domain-containing protein</fullName>
    </recommendedName>
</protein>
<sequence>MQPSQKPFVIPKELLQTDALHEEISSPVPSRMNMIAKYIAYTVPKTRKKVYSTHSGKAQKEQLYIPRIERIGKRWKSRIPNETKCALLERAHRTLSDRMYRVFTYRNSYKYLDILQPLIDSYNHSVHRSPGFALANVTEANVPLLYKSLYNISSPTQFLFAVDNVQKEANQILRLFNLDPNKDDITPGSPEGFLAIINYHTPNKQIFKNQEIKLIAREPILDHIHEIFLFLQIDSKLADLRMSDYIKFTKSNEQLIVTLRSNVNIEFKRNSCPRLMDPLNIINDAYVVRAKYGHILQPERCISYYQNQIGNGDPYFSSSFPIKRGYGFFSNLRRYALPLMIQTGKYLGKRLLSSGRNIVEEVSQGKSFRDAAKDQFFQSSREITTDIIPKLREGEPERLLKEKYQF</sequence>
<dbReference type="EMBL" id="BPLR01013734">
    <property type="protein sequence ID" value="GIY63401.1"/>
    <property type="molecule type" value="Genomic_DNA"/>
</dbReference>
<proteinExistence type="predicted"/>
<evidence type="ECO:0000313" key="2">
    <source>
        <dbReference type="Proteomes" id="UP001054945"/>
    </source>
</evidence>
<accession>A0AAV4UZT0</accession>
<comment type="caution">
    <text evidence="1">The sequence shown here is derived from an EMBL/GenBank/DDBJ whole genome shotgun (WGS) entry which is preliminary data.</text>
</comment>